<keyword evidence="2" id="KW-1185">Reference proteome</keyword>
<dbReference type="Proteomes" id="UP000053593">
    <property type="component" value="Unassembled WGS sequence"/>
</dbReference>
<gene>
    <name evidence="1" type="ORF">GYMLUDRAFT_673627</name>
</gene>
<dbReference type="HOGENOM" id="CLU_1563045_0_0_1"/>
<dbReference type="OrthoDB" id="2745898at2759"/>
<dbReference type="EMBL" id="KN834779">
    <property type="protein sequence ID" value="KIK59615.1"/>
    <property type="molecule type" value="Genomic_DNA"/>
</dbReference>
<evidence type="ECO:0008006" key="3">
    <source>
        <dbReference type="Google" id="ProtNLM"/>
    </source>
</evidence>
<evidence type="ECO:0000313" key="2">
    <source>
        <dbReference type="Proteomes" id="UP000053593"/>
    </source>
</evidence>
<evidence type="ECO:0000313" key="1">
    <source>
        <dbReference type="EMBL" id="KIK59615.1"/>
    </source>
</evidence>
<dbReference type="AlphaFoldDB" id="A0A0D0B7X7"/>
<sequence length="171" mass="19146">MSLPGSEPNCESRFPNEIFALIIDGLRGDVPALRNVSLVCKDFAALAQPRIFRVVRLDAGRSRVPVEHLPLVRQLGSFLQNLKLVRFVQRLHFSSHVQITDGNEDPARTLGSMSSLIALYICLPSSKHFQTIEISPFHGALKELYIDVVFPPTDWDCFENMLASLTALELD</sequence>
<protein>
    <recommendedName>
        <fullName evidence="3">F-box domain-containing protein</fullName>
    </recommendedName>
</protein>
<organism evidence="1 2">
    <name type="scientific">Collybiopsis luxurians FD-317 M1</name>
    <dbReference type="NCBI Taxonomy" id="944289"/>
    <lineage>
        <taxon>Eukaryota</taxon>
        <taxon>Fungi</taxon>
        <taxon>Dikarya</taxon>
        <taxon>Basidiomycota</taxon>
        <taxon>Agaricomycotina</taxon>
        <taxon>Agaricomycetes</taxon>
        <taxon>Agaricomycetidae</taxon>
        <taxon>Agaricales</taxon>
        <taxon>Marasmiineae</taxon>
        <taxon>Omphalotaceae</taxon>
        <taxon>Collybiopsis</taxon>
        <taxon>Collybiopsis luxurians</taxon>
    </lineage>
</organism>
<name>A0A0D0B7X7_9AGAR</name>
<proteinExistence type="predicted"/>
<accession>A0A0D0B7X7</accession>
<reference evidence="1 2" key="1">
    <citation type="submission" date="2014-04" db="EMBL/GenBank/DDBJ databases">
        <title>Evolutionary Origins and Diversification of the Mycorrhizal Mutualists.</title>
        <authorList>
            <consortium name="DOE Joint Genome Institute"/>
            <consortium name="Mycorrhizal Genomics Consortium"/>
            <person name="Kohler A."/>
            <person name="Kuo A."/>
            <person name="Nagy L.G."/>
            <person name="Floudas D."/>
            <person name="Copeland A."/>
            <person name="Barry K.W."/>
            <person name="Cichocki N."/>
            <person name="Veneault-Fourrey C."/>
            <person name="LaButti K."/>
            <person name="Lindquist E.A."/>
            <person name="Lipzen A."/>
            <person name="Lundell T."/>
            <person name="Morin E."/>
            <person name="Murat C."/>
            <person name="Riley R."/>
            <person name="Ohm R."/>
            <person name="Sun H."/>
            <person name="Tunlid A."/>
            <person name="Henrissat B."/>
            <person name="Grigoriev I.V."/>
            <person name="Hibbett D.S."/>
            <person name="Martin F."/>
        </authorList>
    </citation>
    <scope>NUCLEOTIDE SEQUENCE [LARGE SCALE GENOMIC DNA]</scope>
    <source>
        <strain evidence="1 2">FD-317 M1</strain>
    </source>
</reference>